<keyword evidence="2" id="KW-0433">Leucine-rich repeat</keyword>
<evidence type="ECO:0000256" key="3">
    <source>
        <dbReference type="ARBA" id="ARBA00022737"/>
    </source>
</evidence>
<dbReference type="STRING" id="74557.A0A1V9ZP78"/>
<dbReference type="PANTHER" id="PTHR10552:SF6">
    <property type="entry name" value="U2 SMALL NUCLEAR RIBONUCLEOPROTEIN A"/>
    <property type="match status" value="1"/>
</dbReference>
<keyword evidence="10" id="KW-1185">Reference proteome</keyword>
<keyword evidence="4" id="KW-0539">Nucleus</keyword>
<keyword evidence="3" id="KW-0677">Repeat</keyword>
<organism evidence="9 10">
    <name type="scientific">Thraustotheca clavata</name>
    <dbReference type="NCBI Taxonomy" id="74557"/>
    <lineage>
        <taxon>Eukaryota</taxon>
        <taxon>Sar</taxon>
        <taxon>Stramenopiles</taxon>
        <taxon>Oomycota</taxon>
        <taxon>Saprolegniomycetes</taxon>
        <taxon>Saprolegniales</taxon>
        <taxon>Achlyaceae</taxon>
        <taxon>Thraustotheca</taxon>
    </lineage>
</organism>
<dbReference type="InterPro" id="IPR044640">
    <property type="entry name" value="RU2A"/>
</dbReference>
<keyword evidence="7" id="KW-0472">Membrane</keyword>
<dbReference type="Gene3D" id="1.10.720.30">
    <property type="entry name" value="SAP domain"/>
    <property type="match status" value="1"/>
</dbReference>
<keyword evidence="7" id="KW-0812">Transmembrane</keyword>
<comment type="similarity">
    <text evidence="5">Belongs to the U2 small nuclear ribonucleoprotein A family.</text>
</comment>
<dbReference type="AlphaFoldDB" id="A0A1V9ZP78"/>
<accession>A0A1V9ZP78</accession>
<dbReference type="PANTHER" id="PTHR10552">
    <property type="entry name" value="U2 SMALL NUCLEAR RIBONUCLEOPROTEIN A"/>
    <property type="match status" value="1"/>
</dbReference>
<feature type="domain" description="SAP" evidence="8">
    <location>
        <begin position="289"/>
        <end position="323"/>
    </location>
</feature>
<dbReference type="Pfam" id="PF02037">
    <property type="entry name" value="SAP"/>
    <property type="match status" value="1"/>
</dbReference>
<dbReference type="SUPFAM" id="SSF52075">
    <property type="entry name" value="Outer arm dynein light chain 1"/>
    <property type="match status" value="1"/>
</dbReference>
<evidence type="ECO:0000313" key="9">
    <source>
        <dbReference type="EMBL" id="OQR99805.1"/>
    </source>
</evidence>
<dbReference type="SUPFAM" id="SSF68906">
    <property type="entry name" value="SAP domain"/>
    <property type="match status" value="1"/>
</dbReference>
<feature type="compositionally biased region" description="Basic and acidic residues" evidence="6">
    <location>
        <begin position="264"/>
        <end position="273"/>
    </location>
</feature>
<evidence type="ECO:0000313" key="10">
    <source>
        <dbReference type="Proteomes" id="UP000243217"/>
    </source>
</evidence>
<dbReference type="InterPro" id="IPR036361">
    <property type="entry name" value="SAP_dom_sf"/>
</dbReference>
<keyword evidence="9" id="KW-0687">Ribonucleoprotein</keyword>
<comment type="subcellular location">
    <subcellularLocation>
        <location evidence="1">Nucleus</location>
    </subcellularLocation>
</comment>
<keyword evidence="7" id="KW-1133">Transmembrane helix</keyword>
<sequence>MRLTVELILNARAHINPLRERELDLRGYKIPVLENLGATKDGFDCLDFSDNEIKKLENFPRLRRLRMLLFHNNKIARIQDNLVDAIPNLSVLLLTNNNIANLTDIDPLRCLEHLDILFNFFFKIVDFCFFVPLTFFYIHCRWLAILLPAKQYVIHTLPQLRVLDYKKIRPVEREEAVRLFNSLAGKKIAVGEQATEVASTEATKSPPRPSVTQLQAAIVNAKSLAEVERLEEQVKQALSPPPAPQSPVKSEATESSTSTKRSPLKAEVKHEVAETTPKTSKRAKVATPISSMKVAELKEELKQRGLSIKGVKADLVARLEESMQHDMEE</sequence>
<dbReference type="PROSITE" id="PS50800">
    <property type="entry name" value="SAP"/>
    <property type="match status" value="1"/>
</dbReference>
<dbReference type="Proteomes" id="UP000243217">
    <property type="component" value="Unassembled WGS sequence"/>
</dbReference>
<dbReference type="InterPro" id="IPR032675">
    <property type="entry name" value="LRR_dom_sf"/>
</dbReference>
<comment type="caution">
    <text evidence="9">The sequence shown here is derived from an EMBL/GenBank/DDBJ whole genome shotgun (WGS) entry which is preliminary data.</text>
</comment>
<dbReference type="OrthoDB" id="433501at2759"/>
<dbReference type="InterPro" id="IPR001611">
    <property type="entry name" value="Leu-rich_rpt"/>
</dbReference>
<evidence type="ECO:0000256" key="6">
    <source>
        <dbReference type="SAM" id="MobiDB-lite"/>
    </source>
</evidence>
<evidence type="ECO:0000256" key="7">
    <source>
        <dbReference type="SAM" id="Phobius"/>
    </source>
</evidence>
<dbReference type="Gene3D" id="3.80.10.10">
    <property type="entry name" value="Ribonuclease Inhibitor"/>
    <property type="match status" value="1"/>
</dbReference>
<feature type="region of interest" description="Disordered" evidence="6">
    <location>
        <begin position="232"/>
        <end position="291"/>
    </location>
</feature>
<dbReference type="GO" id="GO:0030620">
    <property type="term" value="F:U2 snRNA binding"/>
    <property type="evidence" value="ECO:0007669"/>
    <property type="project" value="InterPro"/>
</dbReference>
<evidence type="ECO:0000256" key="5">
    <source>
        <dbReference type="ARBA" id="ARBA00024196"/>
    </source>
</evidence>
<dbReference type="SMART" id="SM00513">
    <property type="entry name" value="SAP"/>
    <property type="match status" value="1"/>
</dbReference>
<dbReference type="GO" id="GO:1990904">
    <property type="term" value="C:ribonucleoprotein complex"/>
    <property type="evidence" value="ECO:0007669"/>
    <property type="project" value="UniProtKB-KW"/>
</dbReference>
<name>A0A1V9ZP78_9STRA</name>
<dbReference type="InterPro" id="IPR003034">
    <property type="entry name" value="SAP_dom"/>
</dbReference>
<feature type="compositionally biased region" description="Low complexity" evidence="6">
    <location>
        <begin position="246"/>
        <end position="261"/>
    </location>
</feature>
<evidence type="ECO:0000256" key="2">
    <source>
        <dbReference type="ARBA" id="ARBA00022614"/>
    </source>
</evidence>
<evidence type="ECO:0000256" key="4">
    <source>
        <dbReference type="ARBA" id="ARBA00023242"/>
    </source>
</evidence>
<proteinExistence type="inferred from homology"/>
<gene>
    <name evidence="9" type="ORF">THRCLA_06384</name>
</gene>
<dbReference type="EMBL" id="JNBS01001782">
    <property type="protein sequence ID" value="OQR99805.1"/>
    <property type="molecule type" value="Genomic_DNA"/>
</dbReference>
<dbReference type="PROSITE" id="PS51450">
    <property type="entry name" value="LRR"/>
    <property type="match status" value="1"/>
</dbReference>
<dbReference type="GO" id="GO:0005634">
    <property type="term" value="C:nucleus"/>
    <property type="evidence" value="ECO:0007669"/>
    <property type="project" value="UniProtKB-SubCell"/>
</dbReference>
<dbReference type="GO" id="GO:0000398">
    <property type="term" value="P:mRNA splicing, via spliceosome"/>
    <property type="evidence" value="ECO:0007669"/>
    <property type="project" value="InterPro"/>
</dbReference>
<protein>
    <submittedName>
        <fullName evidence="9">U2 small nuclear ribonucleoprotein A</fullName>
    </submittedName>
</protein>
<evidence type="ECO:0000259" key="8">
    <source>
        <dbReference type="PROSITE" id="PS50800"/>
    </source>
</evidence>
<feature type="transmembrane region" description="Helical" evidence="7">
    <location>
        <begin position="116"/>
        <end position="138"/>
    </location>
</feature>
<dbReference type="Pfam" id="PF14580">
    <property type="entry name" value="LRR_9"/>
    <property type="match status" value="1"/>
</dbReference>
<reference evidence="9 10" key="1">
    <citation type="journal article" date="2014" name="Genome Biol. Evol.">
        <title>The secreted proteins of Achlya hypogyna and Thraustotheca clavata identify the ancestral oomycete secretome and reveal gene acquisitions by horizontal gene transfer.</title>
        <authorList>
            <person name="Misner I."/>
            <person name="Blouin N."/>
            <person name="Leonard G."/>
            <person name="Richards T.A."/>
            <person name="Lane C.E."/>
        </authorList>
    </citation>
    <scope>NUCLEOTIDE SEQUENCE [LARGE SCALE GENOMIC DNA]</scope>
    <source>
        <strain evidence="9 10">ATCC 34112</strain>
    </source>
</reference>
<evidence type="ECO:0000256" key="1">
    <source>
        <dbReference type="ARBA" id="ARBA00004123"/>
    </source>
</evidence>